<dbReference type="Gene3D" id="3.40.50.300">
    <property type="entry name" value="P-loop containing nucleotide triphosphate hydrolases"/>
    <property type="match status" value="1"/>
</dbReference>
<dbReference type="RefSeq" id="WP_081123653.1">
    <property type="nucleotide sequence ID" value="NZ_JAKJOI010000040.1"/>
</dbReference>
<feature type="transmembrane region" description="Helical" evidence="2">
    <location>
        <begin position="39"/>
        <end position="56"/>
    </location>
</feature>
<organism evidence="3 4">
    <name type="scientific">Enterococcus faecium</name>
    <name type="common">Streptococcus faecium</name>
    <dbReference type="NCBI Taxonomy" id="1352"/>
    <lineage>
        <taxon>Bacteria</taxon>
        <taxon>Bacillati</taxon>
        <taxon>Bacillota</taxon>
        <taxon>Bacilli</taxon>
        <taxon>Lactobacillales</taxon>
        <taxon>Enterococcaceae</taxon>
        <taxon>Enterococcus</taxon>
    </lineage>
</organism>
<feature type="region of interest" description="Disordered" evidence="1">
    <location>
        <begin position="251"/>
        <end position="310"/>
    </location>
</feature>
<evidence type="ECO:0000313" key="3">
    <source>
        <dbReference type="EMBL" id="RXU87382.1"/>
    </source>
</evidence>
<keyword evidence="2" id="KW-0472">Membrane</keyword>
<evidence type="ECO:0000256" key="1">
    <source>
        <dbReference type="SAM" id="MobiDB-lite"/>
    </source>
</evidence>
<proteinExistence type="predicted"/>
<dbReference type="AlphaFoldDB" id="A0AB37VTX9"/>
<evidence type="ECO:0000313" key="4">
    <source>
        <dbReference type="Proteomes" id="UP000289562"/>
    </source>
</evidence>
<name>A0AB37VTX9_ENTFC</name>
<reference evidence="3 4" key="1">
    <citation type="submission" date="2017-12" db="EMBL/GenBank/DDBJ databases">
        <title>A pool of 800 enterococci isolated from chicken carcass rinse samples from New Zealand.</title>
        <authorList>
            <person name="Zhang J."/>
            <person name="Rogers L."/>
            <person name="Midwinter A."/>
            <person name="French N."/>
        </authorList>
    </citation>
    <scope>NUCLEOTIDE SEQUENCE [LARGE SCALE GENOMIC DNA]</scope>
    <source>
        <strain evidence="3 4">EN697</strain>
    </source>
</reference>
<dbReference type="Proteomes" id="UP000289562">
    <property type="component" value="Unassembled WGS sequence"/>
</dbReference>
<sequence>MDKILELKEKIFDYREQVQSKSRSKSKFSKKVEKISSRLYIFLFILTIVGYFFFFFSRDIFVDDSPIIDSGTGTMSTQKIGEINVQVLSRKVNPSSHYGEFLFEVEGDQLNTNREFQAVVSEEKNKTQLKSHLMKIYDNYYVLQVENIPVDWKKLVVDFGYVETDLADFDLENSTKQEEKTLQTTFNFDYRKVKETNDLEKKSKQEYVIEMTQEQIEQTLKTRNEADKTIEELTEEMKKIDQKIEENREELEYKTGEEKEEYERANQRLESQKQKYEDKIKELNETKKSLEEKRQKLIEKNREAQSEKTN</sequence>
<keyword evidence="2" id="KW-1133">Transmembrane helix</keyword>
<comment type="caution">
    <text evidence="3">The sequence shown here is derived from an EMBL/GenBank/DDBJ whole genome shotgun (WGS) entry which is preliminary data.</text>
</comment>
<dbReference type="EMBL" id="PJVH01000024">
    <property type="protein sequence ID" value="RXU87382.1"/>
    <property type="molecule type" value="Genomic_DNA"/>
</dbReference>
<protein>
    <submittedName>
        <fullName evidence="3">Uncharacterized protein</fullName>
    </submittedName>
</protein>
<keyword evidence="2" id="KW-0812">Transmembrane</keyword>
<accession>A0AB37VTX9</accession>
<dbReference type="InterPro" id="IPR027417">
    <property type="entry name" value="P-loop_NTPase"/>
</dbReference>
<evidence type="ECO:0000256" key="2">
    <source>
        <dbReference type="SAM" id="Phobius"/>
    </source>
</evidence>
<gene>
    <name evidence="3" type="ORF">CYQ77_08595</name>
</gene>